<name>A0ABN3QBR5_9ACTN</name>
<sequence>MVIVLAALPHPVLAAPSPVTPVRGLAVLDLGSGLDLEGQGIIERPVNGAIHAAETPSIDTDQGVTFKMATGSNLLARNGQLTAGTFSFQGGVELSKGRKKVVLRALTLNVATGQVTAVLGSKTQTVGTFPLRDVEVSAKRPGSLDAVITFGGPLTMNAQTVAGMDAALGSQLAQDVDQDTGIEVPMQIHAVMTLTSDLAAAFDLDLDAVQDLDLDLGIHLL</sequence>
<dbReference type="EMBL" id="BAAATD010000010">
    <property type="protein sequence ID" value="GAA2622192.1"/>
    <property type="molecule type" value="Genomic_DNA"/>
</dbReference>
<evidence type="ECO:0000313" key="1">
    <source>
        <dbReference type="EMBL" id="GAA2622192.1"/>
    </source>
</evidence>
<evidence type="ECO:0008006" key="3">
    <source>
        <dbReference type="Google" id="ProtNLM"/>
    </source>
</evidence>
<organism evidence="1 2">
    <name type="scientific">Actinomadura fulvescens</name>
    <dbReference type="NCBI Taxonomy" id="46160"/>
    <lineage>
        <taxon>Bacteria</taxon>
        <taxon>Bacillati</taxon>
        <taxon>Actinomycetota</taxon>
        <taxon>Actinomycetes</taxon>
        <taxon>Streptosporangiales</taxon>
        <taxon>Thermomonosporaceae</taxon>
        <taxon>Actinomadura</taxon>
    </lineage>
</organism>
<dbReference type="RefSeq" id="WP_344546552.1">
    <property type="nucleotide sequence ID" value="NZ_BAAATD010000010.1"/>
</dbReference>
<evidence type="ECO:0000313" key="2">
    <source>
        <dbReference type="Proteomes" id="UP001501509"/>
    </source>
</evidence>
<proteinExistence type="predicted"/>
<reference evidence="1 2" key="1">
    <citation type="journal article" date="2019" name="Int. J. Syst. Evol. Microbiol.">
        <title>The Global Catalogue of Microorganisms (GCM) 10K type strain sequencing project: providing services to taxonomists for standard genome sequencing and annotation.</title>
        <authorList>
            <consortium name="The Broad Institute Genomics Platform"/>
            <consortium name="The Broad Institute Genome Sequencing Center for Infectious Disease"/>
            <person name="Wu L."/>
            <person name="Ma J."/>
        </authorList>
    </citation>
    <scope>NUCLEOTIDE SEQUENCE [LARGE SCALE GENOMIC DNA]</scope>
    <source>
        <strain evidence="1 2">JCM 6833</strain>
    </source>
</reference>
<keyword evidence="2" id="KW-1185">Reference proteome</keyword>
<comment type="caution">
    <text evidence="1">The sequence shown here is derived from an EMBL/GenBank/DDBJ whole genome shotgun (WGS) entry which is preliminary data.</text>
</comment>
<protein>
    <recommendedName>
        <fullName evidence="3">Secreted protein</fullName>
    </recommendedName>
</protein>
<gene>
    <name evidence="1" type="ORF">GCM10010411_67780</name>
</gene>
<accession>A0ABN3QBR5</accession>
<dbReference type="Proteomes" id="UP001501509">
    <property type="component" value="Unassembled WGS sequence"/>
</dbReference>